<sequence length="133" mass="13950">MPLDVADALCAQQPVEIRRGLDQREEVRAPLRIHCVVEHVGQARAEHALTAAVLLGECLMVCIPCQGLAPVGRAGSNALTLGPPNDLAHAGIHEVFGIAVVTGRGNLCAPDEGIECVVRPLDFAVLGHAALQK</sequence>
<name>A0A645FDI5_9ZZZZ</name>
<protein>
    <submittedName>
        <fullName evidence="1">Uncharacterized protein</fullName>
    </submittedName>
</protein>
<accession>A0A645FDI5</accession>
<dbReference type="AlphaFoldDB" id="A0A645FDI5"/>
<dbReference type="EMBL" id="VSSQ01058818">
    <property type="protein sequence ID" value="MPN12465.1"/>
    <property type="molecule type" value="Genomic_DNA"/>
</dbReference>
<evidence type="ECO:0000313" key="1">
    <source>
        <dbReference type="EMBL" id="MPN12465.1"/>
    </source>
</evidence>
<reference evidence="1" key="1">
    <citation type="submission" date="2019-08" db="EMBL/GenBank/DDBJ databases">
        <authorList>
            <person name="Kucharzyk K."/>
            <person name="Murdoch R.W."/>
            <person name="Higgins S."/>
            <person name="Loffler F."/>
        </authorList>
    </citation>
    <scope>NUCLEOTIDE SEQUENCE</scope>
</reference>
<gene>
    <name evidence="1" type="ORF">SDC9_159783</name>
</gene>
<organism evidence="1">
    <name type="scientific">bioreactor metagenome</name>
    <dbReference type="NCBI Taxonomy" id="1076179"/>
    <lineage>
        <taxon>unclassified sequences</taxon>
        <taxon>metagenomes</taxon>
        <taxon>ecological metagenomes</taxon>
    </lineage>
</organism>
<proteinExistence type="predicted"/>
<comment type="caution">
    <text evidence="1">The sequence shown here is derived from an EMBL/GenBank/DDBJ whole genome shotgun (WGS) entry which is preliminary data.</text>
</comment>